<keyword evidence="3" id="KW-1185">Reference proteome</keyword>
<protein>
    <submittedName>
        <fullName evidence="2">KTSC domain-containing protein</fullName>
    </submittedName>
</protein>
<evidence type="ECO:0000313" key="2">
    <source>
        <dbReference type="EMBL" id="MEJ8852817.1"/>
    </source>
</evidence>
<feature type="domain" description="KTSC" evidence="1">
    <location>
        <begin position="73"/>
        <end position="126"/>
    </location>
</feature>
<proteinExistence type="predicted"/>
<accession>A0ABU8X282</accession>
<dbReference type="Proteomes" id="UP001385892">
    <property type="component" value="Unassembled WGS sequence"/>
</dbReference>
<evidence type="ECO:0000259" key="1">
    <source>
        <dbReference type="Pfam" id="PF13619"/>
    </source>
</evidence>
<reference evidence="2 3" key="1">
    <citation type="submission" date="2024-03" db="EMBL/GenBank/DDBJ databases">
        <title>Novel species of the genus Variovorax.</title>
        <authorList>
            <person name="Liu Q."/>
            <person name="Xin Y.-H."/>
        </authorList>
    </citation>
    <scope>NUCLEOTIDE SEQUENCE [LARGE SCALE GENOMIC DNA]</scope>
    <source>
        <strain evidence="2 3">KACC 18900</strain>
    </source>
</reference>
<dbReference type="InterPro" id="IPR025309">
    <property type="entry name" value="KTSC_dom"/>
</dbReference>
<evidence type="ECO:0000313" key="3">
    <source>
        <dbReference type="Proteomes" id="UP001385892"/>
    </source>
</evidence>
<sequence>MYGEVRVRPLFFGRKKTSLQARTAQVTLEVMLRSIIFSALVLSCQVATAETVQVKYHGVVSLDAFTCTDVRDSSDVSRICYDKVERYMVIRLKTTYYHYCEIDAATVQGLQTATSKRQFFEARIRGSGSDGPFDCRTHPVPKKYRQ</sequence>
<gene>
    <name evidence="2" type="ORF">WKW82_39945</name>
</gene>
<name>A0ABU8X282_9BURK</name>
<organism evidence="2 3">
    <name type="scientific">Variovorax rhizosphaerae</name>
    <dbReference type="NCBI Taxonomy" id="1836200"/>
    <lineage>
        <taxon>Bacteria</taxon>
        <taxon>Pseudomonadati</taxon>
        <taxon>Pseudomonadota</taxon>
        <taxon>Betaproteobacteria</taxon>
        <taxon>Burkholderiales</taxon>
        <taxon>Comamonadaceae</taxon>
        <taxon>Variovorax</taxon>
    </lineage>
</organism>
<dbReference type="Pfam" id="PF13619">
    <property type="entry name" value="KTSC"/>
    <property type="match status" value="1"/>
</dbReference>
<dbReference type="EMBL" id="JBBKZT010000074">
    <property type="protein sequence ID" value="MEJ8852817.1"/>
    <property type="molecule type" value="Genomic_DNA"/>
</dbReference>
<dbReference type="RefSeq" id="WP_340348755.1">
    <property type="nucleotide sequence ID" value="NZ_JBBKZT010000074.1"/>
</dbReference>
<comment type="caution">
    <text evidence="2">The sequence shown here is derived from an EMBL/GenBank/DDBJ whole genome shotgun (WGS) entry which is preliminary data.</text>
</comment>